<comment type="caution">
    <text evidence="2">The sequence shown here is derived from an EMBL/GenBank/DDBJ whole genome shotgun (WGS) entry which is preliminary data.</text>
</comment>
<dbReference type="RefSeq" id="WP_284053334.1">
    <property type="nucleotide sequence ID" value="NZ_JAGRQC010000001.1"/>
</dbReference>
<feature type="transmembrane region" description="Helical" evidence="1">
    <location>
        <begin position="226"/>
        <end position="246"/>
    </location>
</feature>
<feature type="transmembrane region" description="Helical" evidence="1">
    <location>
        <begin position="146"/>
        <end position="169"/>
    </location>
</feature>
<feature type="transmembrane region" description="Helical" evidence="1">
    <location>
        <begin position="330"/>
        <end position="347"/>
    </location>
</feature>
<evidence type="ECO:0000313" key="3">
    <source>
        <dbReference type="Proteomes" id="UP000676996"/>
    </source>
</evidence>
<proteinExistence type="predicted"/>
<keyword evidence="1" id="KW-0812">Transmembrane</keyword>
<gene>
    <name evidence="2" type="ORF">J7S20_06165</name>
</gene>
<keyword evidence="1" id="KW-0472">Membrane</keyword>
<dbReference type="AlphaFoldDB" id="A0A8T4IC99"/>
<keyword evidence="3" id="KW-1185">Reference proteome</keyword>
<feature type="transmembrane region" description="Helical" evidence="1">
    <location>
        <begin position="306"/>
        <end position="324"/>
    </location>
</feature>
<sequence length="371" mass="39312">MARKAAPLWLSQPSRFAGASRGKALIVATLVAVLFAACLTLPSAPDAAGGLPDFGTPAPQQDIYLYGSIVDGMRAGGDYYTVAASALSATKLPLDPFLDFRLPTLAVVQAAMPGWAVSSLLYLLAALALWAWFLRLREAVARPVPLYGAIVLAAAGMISCAQAGMAPIHEIWAALLIALSLALRRPDRWIDAAAIGLMAVLVRETAAFYVIVMGAIAIYEGRRREALGWAAVLAIFAAALTLHVLAVAKFAGPLDHSTPGWFGMDGFGFFINAVSGATVLQVFPLWLTGLAIGIALFGWACWESPLALRAWSVLLTYALLLSVAAPMGAIHWGLMIAPLVLVGIVFAPDGLRDVARAALDRRRVTVQRISR</sequence>
<evidence type="ECO:0000313" key="2">
    <source>
        <dbReference type="EMBL" id="MBR0552083.1"/>
    </source>
</evidence>
<organism evidence="2 3">
    <name type="scientific">Stakelama marina</name>
    <dbReference type="NCBI Taxonomy" id="2826939"/>
    <lineage>
        <taxon>Bacteria</taxon>
        <taxon>Pseudomonadati</taxon>
        <taxon>Pseudomonadota</taxon>
        <taxon>Alphaproteobacteria</taxon>
        <taxon>Sphingomonadales</taxon>
        <taxon>Sphingomonadaceae</taxon>
        <taxon>Stakelama</taxon>
    </lineage>
</organism>
<name>A0A8T4IC99_9SPHN</name>
<keyword evidence="1" id="KW-1133">Transmembrane helix</keyword>
<protein>
    <submittedName>
        <fullName evidence="2">Uncharacterized protein</fullName>
    </submittedName>
</protein>
<dbReference type="Proteomes" id="UP000676996">
    <property type="component" value="Unassembled WGS sequence"/>
</dbReference>
<dbReference type="EMBL" id="JAGRQC010000001">
    <property type="protein sequence ID" value="MBR0552083.1"/>
    <property type="molecule type" value="Genomic_DNA"/>
</dbReference>
<feature type="transmembrane region" description="Helical" evidence="1">
    <location>
        <begin position="266"/>
        <end position="299"/>
    </location>
</feature>
<reference evidence="2" key="1">
    <citation type="submission" date="2021-04" db="EMBL/GenBank/DDBJ databases">
        <title>Ouciella asimina sp. nov., isolated from the surface seawater in the hydrothermal field of Okinawa Trough.</title>
        <authorList>
            <person name="Shuang W."/>
        </authorList>
    </citation>
    <scope>NUCLEOTIDE SEQUENCE</scope>
    <source>
        <strain evidence="2">LXI357</strain>
    </source>
</reference>
<feature type="transmembrane region" description="Helical" evidence="1">
    <location>
        <begin position="189"/>
        <end position="219"/>
    </location>
</feature>
<accession>A0A8T4IC99</accession>
<feature type="transmembrane region" description="Helical" evidence="1">
    <location>
        <begin position="115"/>
        <end position="134"/>
    </location>
</feature>
<evidence type="ECO:0000256" key="1">
    <source>
        <dbReference type="SAM" id="Phobius"/>
    </source>
</evidence>